<accession>A0ABM5UUN2</accession>
<name>A0ABM5UUN2_9COXI</name>
<sequence length="139" mass="14957">MTLDSDATKRSVVAVAVALIVVIAVYLSVPPLKLAPQGIFLPTVPLVPPTSLDQVNFYNPVMVPYVYKQLGYMNVEYSSKEATPEGEAQIQQYVKQMAAQGGANAIIVTLFGHTIPGAVKRGVSSYIFRGIAIYSVPNI</sequence>
<organism evidence="2 3">
    <name type="scientific">Candidatus Coxiella mudrowiae</name>
    <dbReference type="NCBI Taxonomy" id="2054173"/>
    <lineage>
        <taxon>Bacteria</taxon>
        <taxon>Pseudomonadati</taxon>
        <taxon>Pseudomonadota</taxon>
        <taxon>Gammaproteobacteria</taxon>
        <taxon>Legionellales</taxon>
        <taxon>Coxiellaceae</taxon>
        <taxon>Coxiella</taxon>
    </lineage>
</organism>
<dbReference type="EMBL" id="CP011126">
    <property type="protein sequence ID" value="AKQ33651.1"/>
    <property type="molecule type" value="Genomic_DNA"/>
</dbReference>
<keyword evidence="3" id="KW-1185">Reference proteome</keyword>
<feature type="transmembrane region" description="Helical" evidence="1">
    <location>
        <begin position="12"/>
        <end position="29"/>
    </location>
</feature>
<evidence type="ECO:0000313" key="2">
    <source>
        <dbReference type="EMBL" id="AKQ33651.1"/>
    </source>
</evidence>
<reference evidence="2 3" key="1">
    <citation type="journal article" date="2015" name="Genome Biol. Evol.">
        <title>Distinctive Genome Reduction Rates Revealed by Genomic Analyses of Two Coxiella-Like Endosymbionts in Ticks.</title>
        <authorList>
            <person name="Gottlieb Y."/>
            <person name="Lalzar I."/>
            <person name="Klasson L."/>
        </authorList>
    </citation>
    <scope>NUCLEOTIDE SEQUENCE [LARGE SCALE GENOMIC DNA]</scope>
    <source>
        <strain evidence="2 3">CRt</strain>
    </source>
</reference>
<dbReference type="Proteomes" id="UP000063965">
    <property type="component" value="Chromosome"/>
</dbReference>
<keyword evidence="1" id="KW-0812">Transmembrane</keyword>
<evidence type="ECO:0000313" key="3">
    <source>
        <dbReference type="Proteomes" id="UP000063965"/>
    </source>
</evidence>
<dbReference type="RefSeq" id="WP_048875261.1">
    <property type="nucleotide sequence ID" value="NZ_CP011126.1"/>
</dbReference>
<keyword evidence="1" id="KW-1133">Transmembrane helix</keyword>
<gene>
    <name evidence="2" type="ORF">CleRT_08960</name>
</gene>
<proteinExistence type="predicted"/>
<keyword evidence="1" id="KW-0472">Membrane</keyword>
<evidence type="ECO:0000256" key="1">
    <source>
        <dbReference type="SAM" id="Phobius"/>
    </source>
</evidence>
<protein>
    <submittedName>
        <fullName evidence="2">Exported protein</fullName>
    </submittedName>
</protein>